<sequence length="323" mass="35034">MTQARHQPIALVTGASGFIGPALCERLRTRGWQVRALMRRPVPGPWDTAVSLDLGRQAIPDDLLAGVEVVFHLAGKAHAVAERDGADEEYQIANVLSTRDLLAAARRHAVRGFVYFSSVKAEASASEGECAPSAAPLTPYGRSKQDAERLLLSGDGVEQTVVLRPALVYGPHPKGYLAQLIRAMRSGWFPPLPDTGNGRSMIHRDDLADAAIQCASDPRAAGRIFTVTDDIPYSTHHIQMLIRQALGRPEPGWSLPIGLLTLAARGGDRGTRLLGRRLPFDSEILEKLIGSALYDGTPLRRELGFRSQRTLQDSIAEMVATTP</sequence>
<dbReference type="AlphaFoldDB" id="A0A9X0WHY6"/>
<gene>
    <name evidence="2" type="ORF">CKO25_09570</name>
</gene>
<dbReference type="InterPro" id="IPR001509">
    <property type="entry name" value="Epimerase_deHydtase"/>
</dbReference>
<comment type="caution">
    <text evidence="2">The sequence shown here is derived from an EMBL/GenBank/DDBJ whole genome shotgun (WGS) entry which is preliminary data.</text>
</comment>
<dbReference type="Proteomes" id="UP001138802">
    <property type="component" value="Unassembled WGS sequence"/>
</dbReference>
<evidence type="ECO:0000313" key="2">
    <source>
        <dbReference type="EMBL" id="MBK1644893.1"/>
    </source>
</evidence>
<dbReference type="PANTHER" id="PTHR48079:SF6">
    <property type="entry name" value="NAD(P)-BINDING DOMAIN-CONTAINING PROTEIN-RELATED"/>
    <property type="match status" value="1"/>
</dbReference>
<dbReference type="RefSeq" id="WP_200387700.1">
    <property type="nucleotide sequence ID" value="NZ_NRSD01000008.1"/>
</dbReference>
<dbReference type="Gene3D" id="3.40.50.720">
    <property type="entry name" value="NAD(P)-binding Rossmann-like Domain"/>
    <property type="match status" value="1"/>
</dbReference>
<dbReference type="GO" id="GO:0005737">
    <property type="term" value="C:cytoplasm"/>
    <property type="evidence" value="ECO:0007669"/>
    <property type="project" value="TreeGrafter"/>
</dbReference>
<dbReference type="GO" id="GO:0004029">
    <property type="term" value="F:aldehyde dehydrogenase (NAD+) activity"/>
    <property type="evidence" value="ECO:0007669"/>
    <property type="project" value="TreeGrafter"/>
</dbReference>
<keyword evidence="3" id="KW-1185">Reference proteome</keyword>
<reference evidence="2 3" key="1">
    <citation type="journal article" date="2020" name="Microorganisms">
        <title>Osmotic Adaptation and Compatible Solute Biosynthesis of Phototrophic Bacteria as Revealed from Genome Analyses.</title>
        <authorList>
            <person name="Imhoff J.F."/>
            <person name="Rahn T."/>
            <person name="Kunzel S."/>
            <person name="Keller A."/>
            <person name="Neulinger S.C."/>
        </authorList>
    </citation>
    <scope>NUCLEOTIDE SEQUENCE [LARGE SCALE GENOMIC DNA]</scope>
    <source>
        <strain evidence="2 3">DSM 21303</strain>
    </source>
</reference>
<organism evidence="2 3">
    <name type="scientific">Thiocapsa imhoffii</name>
    <dbReference type="NCBI Taxonomy" id="382777"/>
    <lineage>
        <taxon>Bacteria</taxon>
        <taxon>Pseudomonadati</taxon>
        <taxon>Pseudomonadota</taxon>
        <taxon>Gammaproteobacteria</taxon>
        <taxon>Chromatiales</taxon>
        <taxon>Chromatiaceae</taxon>
        <taxon>Thiocapsa</taxon>
    </lineage>
</organism>
<evidence type="ECO:0000313" key="3">
    <source>
        <dbReference type="Proteomes" id="UP001138802"/>
    </source>
</evidence>
<dbReference type="InterPro" id="IPR036291">
    <property type="entry name" value="NAD(P)-bd_dom_sf"/>
</dbReference>
<feature type="domain" description="NAD-dependent epimerase/dehydratase" evidence="1">
    <location>
        <begin position="10"/>
        <end position="225"/>
    </location>
</feature>
<dbReference type="EMBL" id="NRSD01000008">
    <property type="protein sequence ID" value="MBK1644893.1"/>
    <property type="molecule type" value="Genomic_DNA"/>
</dbReference>
<protein>
    <recommendedName>
        <fullName evidence="1">NAD-dependent epimerase/dehydratase domain-containing protein</fullName>
    </recommendedName>
</protein>
<dbReference type="Pfam" id="PF01370">
    <property type="entry name" value="Epimerase"/>
    <property type="match status" value="1"/>
</dbReference>
<evidence type="ECO:0000259" key="1">
    <source>
        <dbReference type="Pfam" id="PF01370"/>
    </source>
</evidence>
<dbReference type="InterPro" id="IPR051783">
    <property type="entry name" value="NAD(P)-dependent_oxidoreduct"/>
</dbReference>
<proteinExistence type="predicted"/>
<dbReference type="PANTHER" id="PTHR48079">
    <property type="entry name" value="PROTEIN YEEZ"/>
    <property type="match status" value="1"/>
</dbReference>
<accession>A0A9X0WHY6</accession>
<name>A0A9X0WHY6_9GAMM</name>
<dbReference type="SUPFAM" id="SSF51735">
    <property type="entry name" value="NAD(P)-binding Rossmann-fold domains"/>
    <property type="match status" value="1"/>
</dbReference>